<evidence type="ECO:0000259" key="3">
    <source>
        <dbReference type="Pfam" id="PF02638"/>
    </source>
</evidence>
<dbReference type="InterPro" id="IPR017853">
    <property type="entry name" value="GH"/>
</dbReference>
<gene>
    <name evidence="4" type="ORF">ML462_04625</name>
</gene>
<evidence type="ECO:0000256" key="1">
    <source>
        <dbReference type="ARBA" id="ARBA00022729"/>
    </source>
</evidence>
<keyword evidence="5" id="KW-1185">Reference proteome</keyword>
<proteinExistence type="predicted"/>
<protein>
    <submittedName>
        <fullName evidence="4">Family 10 glycosylhydrolase</fullName>
    </submittedName>
</protein>
<feature type="signal peptide" evidence="2">
    <location>
        <begin position="1"/>
        <end position="22"/>
    </location>
</feature>
<comment type="caution">
    <text evidence="4">The sequence shown here is derived from an EMBL/GenBank/DDBJ whole genome shotgun (WGS) entry which is preliminary data.</text>
</comment>
<sequence length="543" mass="62977">MTRILKILPVLFALFIFSCKSTKPTTSAEKETPETVEEIKIEKEKEIDKDVSKEENIPDEVIEIEGKESKQPPLNIEEFRAAWVATVANINWPSKSGLSTEQQKQEALKLLDFLESHNFNAVIFQVRPQADALYKSELEPWSYFLTGEQGKAPQPFYDPLEFWISEAHKRGLELHVWLNPYRAHHTTGGEVTETSIIKKKPELAIELANGMWWLDPANPETQDHSANVVMDIVKRYDIDGVHFDDYFYPYDSYNNGKDFPDNVSFSAYKNENGKLTRSDWRRDNVNRFIKRIYDEIKAEKPHVKFGLSPFGIWRPGYPESVQGYDQYEKLYADAKLWLNEGWIDYFTPQLYWQINQYGQSFPELLGWWESENTMNRHLWPGLKVGLGGDEKNIDETINQIMITRGMLPESKGSVHWSIGPLLQHNDLAKALVEGPYRKKALVPASPWLDDSAPEAPKVTTTIENDRLKMNWLVGQNEDIEKYVLWFKYEEGNWDYKILDGNTNNYSLQNVVGEKKRFMDKIGITAVDRLGNQSDFEEIDLNNE</sequence>
<dbReference type="PROSITE" id="PS51257">
    <property type="entry name" value="PROKAR_LIPOPROTEIN"/>
    <property type="match status" value="1"/>
</dbReference>
<reference evidence="4" key="1">
    <citation type="submission" date="2022-03" db="EMBL/GenBank/DDBJ databases">
        <title>Gramella crocea sp. nov., isolated from activated sludge of a seafood processing plant.</title>
        <authorList>
            <person name="Zhang X."/>
        </authorList>
    </citation>
    <scope>NUCLEOTIDE SEQUENCE</scope>
    <source>
        <strain evidence="4">YJ019</strain>
    </source>
</reference>
<name>A0A9X1V3Z8_9FLAO</name>
<dbReference type="Proteomes" id="UP001139226">
    <property type="component" value="Unassembled WGS sequence"/>
</dbReference>
<evidence type="ECO:0000256" key="2">
    <source>
        <dbReference type="SAM" id="SignalP"/>
    </source>
</evidence>
<dbReference type="RefSeq" id="WP_240712578.1">
    <property type="nucleotide sequence ID" value="NZ_JAKVTV010000001.1"/>
</dbReference>
<dbReference type="Gene3D" id="3.20.20.80">
    <property type="entry name" value="Glycosidases"/>
    <property type="match status" value="1"/>
</dbReference>
<keyword evidence="1 2" id="KW-0732">Signal</keyword>
<dbReference type="EMBL" id="JAKVTV010000001">
    <property type="protein sequence ID" value="MCH4822449.1"/>
    <property type="molecule type" value="Genomic_DNA"/>
</dbReference>
<dbReference type="AlphaFoldDB" id="A0A9X1V3Z8"/>
<dbReference type="InterPro" id="IPR003790">
    <property type="entry name" value="GHL10"/>
</dbReference>
<dbReference type="InterPro" id="IPR052177">
    <property type="entry name" value="Divisome_Glycosyl_Hydrolase"/>
</dbReference>
<evidence type="ECO:0000313" key="4">
    <source>
        <dbReference type="EMBL" id="MCH4822449.1"/>
    </source>
</evidence>
<feature type="chain" id="PRO_5040988903" evidence="2">
    <location>
        <begin position="23"/>
        <end position="543"/>
    </location>
</feature>
<dbReference type="PANTHER" id="PTHR43405">
    <property type="entry name" value="GLYCOSYL HYDROLASE DIGH"/>
    <property type="match status" value="1"/>
</dbReference>
<organism evidence="4 5">
    <name type="scientific">Christiangramia lutea</name>
    <dbReference type="NCBI Taxonomy" id="1607951"/>
    <lineage>
        <taxon>Bacteria</taxon>
        <taxon>Pseudomonadati</taxon>
        <taxon>Bacteroidota</taxon>
        <taxon>Flavobacteriia</taxon>
        <taxon>Flavobacteriales</taxon>
        <taxon>Flavobacteriaceae</taxon>
        <taxon>Christiangramia</taxon>
    </lineage>
</organism>
<feature type="domain" description="Glycosyl hydrolase-like 10" evidence="3">
    <location>
        <begin position="78"/>
        <end position="382"/>
    </location>
</feature>
<evidence type="ECO:0000313" key="5">
    <source>
        <dbReference type="Proteomes" id="UP001139226"/>
    </source>
</evidence>
<dbReference type="PANTHER" id="PTHR43405:SF1">
    <property type="entry name" value="GLYCOSYL HYDROLASE DIGH"/>
    <property type="match status" value="1"/>
</dbReference>
<accession>A0A9X1V3Z8</accession>
<dbReference type="Pfam" id="PF02638">
    <property type="entry name" value="GHL10"/>
    <property type="match status" value="1"/>
</dbReference>
<dbReference type="SUPFAM" id="SSF51445">
    <property type="entry name" value="(Trans)glycosidases"/>
    <property type="match status" value="1"/>
</dbReference>